<evidence type="ECO:0000256" key="12">
    <source>
        <dbReference type="RuleBase" id="RU367103"/>
    </source>
</evidence>
<sequence length="523" mass="58792">MNEDAAVAASKVQKTEGSADAKSELRKMSRKQRREAKRKDRGKEEEEKKRVHCDFWVAAKHRYCKFQPVKGSSKCSVHQDDAEGDKERVPCPIDPNHSVYKRKLKKHVLVCSKTKDNNFIVRQPLYSRGCNVPEGKRPDPTLDNVSITSGTEEEEEGVVDEWLKKLDEAVRKLVAEQSKDDARQCIDVEGSSSRGISEEVRGGMVGRVEDSIVSNGEADKHDIQNSRLLSVMEKEGMLSSCDDGDGIPLFIEYGCGRGGLSRWVMEYRKQQQQEQKSSTTAGAAPKPWTFLLVDREARRNKQENRKDLTNSNSSSSIVMRLRMDIADLNLADIFVAEEREQGDHQKASTVTSRGSIGYDERLENLWARYHAIRSQPQWPPKVTCCIAKHLCGSATDLSLRTLQCSSRPSALIATCCHHRCEYDMLCGKEVLTSLLPEIHDPESFAKLRTMAGWATSHEPLSKEKRANISPQKAECGRLVKMLIDLCRVTWLKRAMKCDRVSYKSYVDAGVSPENRCIAAVGVA</sequence>
<dbReference type="Pfam" id="PF11722">
    <property type="entry name" value="zf-TRM13_CCCH"/>
    <property type="match status" value="1"/>
</dbReference>
<evidence type="ECO:0000313" key="15">
    <source>
        <dbReference type="EMBL" id="KAF4653478.1"/>
    </source>
</evidence>
<dbReference type="InterPro" id="IPR007871">
    <property type="entry name" value="Methyltransferase_TRM13"/>
</dbReference>
<dbReference type="OrthoDB" id="258806at2759"/>
<evidence type="ECO:0000313" key="16">
    <source>
        <dbReference type="Proteomes" id="UP000570595"/>
    </source>
</evidence>
<comment type="catalytic activity">
    <reaction evidence="9 12">
        <text>cytidine(4) in tRNA(Pro) + S-adenosyl-L-methionine = 2'-O-methylcytidine(4) in tRNA(Pro) + S-adenosyl-L-homocysteine + H(+)</text>
        <dbReference type="Rhea" id="RHEA:32767"/>
        <dbReference type="Rhea" id="RHEA-COMP:10397"/>
        <dbReference type="Rhea" id="RHEA-COMP:10398"/>
        <dbReference type="ChEBI" id="CHEBI:15378"/>
        <dbReference type="ChEBI" id="CHEBI:57856"/>
        <dbReference type="ChEBI" id="CHEBI:59789"/>
        <dbReference type="ChEBI" id="CHEBI:74495"/>
        <dbReference type="ChEBI" id="CHEBI:82748"/>
        <dbReference type="EC" id="2.1.1.225"/>
    </reaction>
</comment>
<gene>
    <name evidence="15" type="primary">TRMT13</name>
    <name evidence="15" type="ORF">FOZ61_008947</name>
</gene>
<feature type="region of interest" description="Disordered" evidence="13">
    <location>
        <begin position="131"/>
        <end position="154"/>
    </location>
</feature>
<keyword evidence="4 12" id="KW-0949">S-adenosyl-L-methionine</keyword>
<evidence type="ECO:0000256" key="10">
    <source>
        <dbReference type="ARBA" id="ARBA00048635"/>
    </source>
</evidence>
<keyword evidence="3 12" id="KW-0808">Transferase</keyword>
<evidence type="ECO:0000256" key="6">
    <source>
        <dbReference type="ARBA" id="ARBA00022723"/>
    </source>
</evidence>
<feature type="compositionally biased region" description="Basic and acidic residues" evidence="13">
    <location>
        <begin position="37"/>
        <end position="49"/>
    </location>
</feature>
<feature type="domain" description="CHHC U11-48K-type" evidence="14">
    <location>
        <begin position="88"/>
        <end position="115"/>
    </location>
</feature>
<comment type="catalytic activity">
    <reaction evidence="11 12">
        <text>adenosine(4) in tRNA(His) + S-adenosyl-L-methionine = 2'-O-methyladenosine(4) in tRNA(His) + S-adenosyl-L-homocysteine + H(+)</text>
        <dbReference type="Rhea" id="RHEA:43196"/>
        <dbReference type="Rhea" id="RHEA-COMP:10401"/>
        <dbReference type="Rhea" id="RHEA-COMP:10402"/>
        <dbReference type="ChEBI" id="CHEBI:15378"/>
        <dbReference type="ChEBI" id="CHEBI:57856"/>
        <dbReference type="ChEBI" id="CHEBI:59789"/>
        <dbReference type="ChEBI" id="CHEBI:74411"/>
        <dbReference type="ChEBI" id="CHEBI:74477"/>
        <dbReference type="EC" id="2.1.1.225"/>
    </reaction>
</comment>
<dbReference type="EMBL" id="JABAHT010000618">
    <property type="protein sequence ID" value="KAF4653478.1"/>
    <property type="molecule type" value="Genomic_DNA"/>
</dbReference>
<dbReference type="Pfam" id="PF05253">
    <property type="entry name" value="zf-U11-48K"/>
    <property type="match status" value="1"/>
</dbReference>
<organism evidence="15 16">
    <name type="scientific">Perkinsus olseni</name>
    <name type="common">Perkinsus atlanticus</name>
    <dbReference type="NCBI Taxonomy" id="32597"/>
    <lineage>
        <taxon>Eukaryota</taxon>
        <taxon>Sar</taxon>
        <taxon>Alveolata</taxon>
        <taxon>Perkinsozoa</taxon>
        <taxon>Perkinsea</taxon>
        <taxon>Perkinsida</taxon>
        <taxon>Perkinsidae</taxon>
        <taxon>Perkinsus</taxon>
    </lineage>
</organism>
<evidence type="ECO:0000256" key="8">
    <source>
        <dbReference type="ARBA" id="ARBA00022833"/>
    </source>
</evidence>
<evidence type="ECO:0000256" key="7">
    <source>
        <dbReference type="ARBA" id="ARBA00022771"/>
    </source>
</evidence>
<evidence type="ECO:0000259" key="14">
    <source>
        <dbReference type="PROSITE" id="PS51800"/>
    </source>
</evidence>
<comment type="similarity">
    <text evidence="1 12">Belongs to the methyltransferase TRM13 family.</text>
</comment>
<dbReference type="InterPro" id="IPR021721">
    <property type="entry name" value="Znf_CCCH-type_TRM13"/>
</dbReference>
<dbReference type="GO" id="GO:0106050">
    <property type="term" value="F:tRNA 2'-O-methyltransferase activity"/>
    <property type="evidence" value="ECO:0007669"/>
    <property type="project" value="UniProtKB-UniRule"/>
</dbReference>
<dbReference type="PANTHER" id="PTHR12998">
    <property type="entry name" value="TRNA:M(4)X MODIFICATION ENZYME TRM13 HOMOLOG"/>
    <property type="match status" value="1"/>
</dbReference>
<evidence type="ECO:0000256" key="13">
    <source>
        <dbReference type="SAM" id="MobiDB-lite"/>
    </source>
</evidence>
<dbReference type="InterPro" id="IPR039044">
    <property type="entry name" value="Trm13"/>
</dbReference>
<dbReference type="EC" id="2.1.1.225" evidence="12"/>
<accession>A0A7J6L203</accession>
<proteinExistence type="inferred from homology"/>
<keyword evidence="7 12" id="KW-0863">Zinc-finger</keyword>
<reference evidence="15 16" key="1">
    <citation type="submission" date="2020-04" db="EMBL/GenBank/DDBJ databases">
        <title>Perkinsus olseni comparative genomics.</title>
        <authorList>
            <person name="Bogema D.R."/>
        </authorList>
    </citation>
    <scope>NUCLEOTIDE SEQUENCE [LARGE SCALE GENOMIC DNA]</scope>
    <source>
        <strain evidence="15">ATCC PRA-179</strain>
    </source>
</reference>
<dbReference type="PANTHER" id="PTHR12998:SF0">
    <property type="entry name" value="TRNA:M(4)X MODIFICATION ENZYME TRM13 HOMOLOG"/>
    <property type="match status" value="1"/>
</dbReference>
<comment type="catalytic activity">
    <reaction evidence="10 12">
        <text>cytidine(4) in tRNA(Gly)(GCC) + S-adenosyl-L-methionine = 2'-O-methylcytidine(4) in tRNA(Gly)(GCC) + S-adenosyl-L-homocysteine + H(+)</text>
        <dbReference type="Rhea" id="RHEA:43192"/>
        <dbReference type="Rhea" id="RHEA-COMP:10399"/>
        <dbReference type="Rhea" id="RHEA-COMP:10400"/>
        <dbReference type="ChEBI" id="CHEBI:15378"/>
        <dbReference type="ChEBI" id="CHEBI:57856"/>
        <dbReference type="ChEBI" id="CHEBI:59789"/>
        <dbReference type="ChEBI" id="CHEBI:74495"/>
        <dbReference type="ChEBI" id="CHEBI:82748"/>
        <dbReference type="EC" id="2.1.1.225"/>
    </reaction>
</comment>
<dbReference type="Pfam" id="PF05206">
    <property type="entry name" value="TRM13"/>
    <property type="match status" value="2"/>
</dbReference>
<name>A0A7J6L203_PEROL</name>
<dbReference type="InterPro" id="IPR022776">
    <property type="entry name" value="TRM13/UPF0224_CHHC_Znf_dom"/>
</dbReference>
<dbReference type="AlphaFoldDB" id="A0A7J6L203"/>
<dbReference type="Proteomes" id="UP000570595">
    <property type="component" value="Unassembled WGS sequence"/>
</dbReference>
<evidence type="ECO:0000256" key="4">
    <source>
        <dbReference type="ARBA" id="ARBA00022691"/>
    </source>
</evidence>
<feature type="region of interest" description="Disordered" evidence="13">
    <location>
        <begin position="1"/>
        <end position="49"/>
    </location>
</feature>
<keyword evidence="5 12" id="KW-0819">tRNA processing</keyword>
<protein>
    <recommendedName>
        <fullName evidence="12">tRNA:m(4)X modification enzyme TRM13</fullName>
        <ecNumber evidence="12">2.1.1.225</ecNumber>
    </recommendedName>
</protein>
<feature type="compositionally biased region" description="Basic and acidic residues" evidence="13">
    <location>
        <begin position="13"/>
        <end position="27"/>
    </location>
</feature>
<evidence type="ECO:0000256" key="3">
    <source>
        <dbReference type="ARBA" id="ARBA00022679"/>
    </source>
</evidence>
<evidence type="ECO:0000256" key="1">
    <source>
        <dbReference type="ARBA" id="ARBA00005265"/>
    </source>
</evidence>
<dbReference type="GO" id="GO:0030488">
    <property type="term" value="P:tRNA methylation"/>
    <property type="evidence" value="ECO:0007669"/>
    <property type="project" value="InterPro"/>
</dbReference>
<keyword evidence="6 12" id="KW-0479">Metal-binding</keyword>
<keyword evidence="8 12" id="KW-0862">Zinc</keyword>
<evidence type="ECO:0000256" key="2">
    <source>
        <dbReference type="ARBA" id="ARBA00022603"/>
    </source>
</evidence>
<evidence type="ECO:0000256" key="5">
    <source>
        <dbReference type="ARBA" id="ARBA00022694"/>
    </source>
</evidence>
<dbReference type="GO" id="GO:0008270">
    <property type="term" value="F:zinc ion binding"/>
    <property type="evidence" value="ECO:0007669"/>
    <property type="project" value="UniProtKB-KW"/>
</dbReference>
<comment type="caution">
    <text evidence="15">The sequence shown here is derived from an EMBL/GenBank/DDBJ whole genome shotgun (WGS) entry which is preliminary data.</text>
</comment>
<keyword evidence="2 12" id="KW-0489">Methyltransferase</keyword>
<comment type="function">
    <text evidence="12">tRNA methylase which 2'-O-methylates cytidine(4) in tRNA(Pro) and tRNA(Gly)(GCC), and adenosine(4) in tRNA(His).</text>
</comment>
<evidence type="ECO:0000256" key="11">
    <source>
        <dbReference type="ARBA" id="ARBA00049393"/>
    </source>
</evidence>
<evidence type="ECO:0000256" key="9">
    <source>
        <dbReference type="ARBA" id="ARBA00048165"/>
    </source>
</evidence>
<dbReference type="PROSITE" id="PS51800">
    <property type="entry name" value="ZF_CHHC_U11_48K"/>
    <property type="match status" value="1"/>
</dbReference>